<dbReference type="InParanoid" id="A0A1E1KJ65"/>
<name>A0A1E1KJ65_9HELO</name>
<reference evidence="11" key="1">
    <citation type="submission" date="2016-03" db="EMBL/GenBank/DDBJ databases">
        <authorList>
            <person name="Ploux O."/>
        </authorList>
    </citation>
    <scope>NUCLEOTIDE SEQUENCE [LARGE SCALE GENOMIC DNA]</scope>
    <source>
        <strain evidence="11">UK7</strain>
    </source>
</reference>
<feature type="compositionally biased region" description="Basic and acidic residues" evidence="8">
    <location>
        <begin position="44"/>
        <end position="57"/>
    </location>
</feature>
<dbReference type="Pfam" id="PF07962">
    <property type="entry name" value="Swi3"/>
    <property type="match status" value="1"/>
</dbReference>
<dbReference type="GO" id="GO:0003677">
    <property type="term" value="F:DNA binding"/>
    <property type="evidence" value="ECO:0007669"/>
    <property type="project" value="TreeGrafter"/>
</dbReference>
<evidence type="ECO:0000313" key="10">
    <source>
        <dbReference type="EMBL" id="CZS98088.1"/>
    </source>
</evidence>
<comment type="function">
    <text evidence="7">Plays an important role in the control of DNA replication and the maintenance of replication fork stability.</text>
</comment>
<dbReference type="AlphaFoldDB" id="A0A1E1KJ65"/>
<evidence type="ECO:0000256" key="3">
    <source>
        <dbReference type="ARBA" id="ARBA00022763"/>
    </source>
</evidence>
<organism evidence="10 11">
    <name type="scientific">Rhynchosporium graminicola</name>
    <dbReference type="NCBI Taxonomy" id="2792576"/>
    <lineage>
        <taxon>Eukaryota</taxon>
        <taxon>Fungi</taxon>
        <taxon>Dikarya</taxon>
        <taxon>Ascomycota</taxon>
        <taxon>Pezizomycotina</taxon>
        <taxon>Leotiomycetes</taxon>
        <taxon>Helotiales</taxon>
        <taxon>Ploettnerulaceae</taxon>
        <taxon>Rhynchosporium</taxon>
    </lineage>
</organism>
<keyword evidence="4" id="KW-0236">DNA replication inhibitor</keyword>
<dbReference type="Proteomes" id="UP000178129">
    <property type="component" value="Unassembled WGS sequence"/>
</dbReference>
<feature type="compositionally biased region" description="Acidic residues" evidence="8">
    <location>
        <begin position="297"/>
        <end position="316"/>
    </location>
</feature>
<dbReference type="GO" id="GO:0043111">
    <property type="term" value="P:replication fork arrest"/>
    <property type="evidence" value="ECO:0007669"/>
    <property type="project" value="TreeGrafter"/>
</dbReference>
<evidence type="ECO:0000313" key="11">
    <source>
        <dbReference type="Proteomes" id="UP000178129"/>
    </source>
</evidence>
<dbReference type="GO" id="GO:0000076">
    <property type="term" value="P:DNA replication checkpoint signaling"/>
    <property type="evidence" value="ECO:0007669"/>
    <property type="project" value="UniProtKB-UniRule"/>
</dbReference>
<dbReference type="InterPro" id="IPR040038">
    <property type="entry name" value="TIPIN/Csm3/Swi3"/>
</dbReference>
<dbReference type="PANTHER" id="PTHR13220:SF11">
    <property type="entry name" value="TIMELESS-INTERACTING PROTEIN"/>
    <property type="match status" value="1"/>
</dbReference>
<evidence type="ECO:0000256" key="8">
    <source>
        <dbReference type="SAM" id="MobiDB-lite"/>
    </source>
</evidence>
<feature type="region of interest" description="Disordered" evidence="8">
    <location>
        <begin position="1"/>
        <end position="25"/>
    </location>
</feature>
<accession>A0A1E1KJ65</accession>
<evidence type="ECO:0000256" key="6">
    <source>
        <dbReference type="ARBA" id="ARBA00023306"/>
    </source>
</evidence>
<protein>
    <recommendedName>
        <fullName evidence="7">Chromosome segregation in meiosis protein</fullName>
    </recommendedName>
</protein>
<proteinExistence type="inferred from homology"/>
<evidence type="ECO:0000259" key="9">
    <source>
        <dbReference type="Pfam" id="PF07962"/>
    </source>
</evidence>
<keyword evidence="6 7" id="KW-0131">Cell cycle</keyword>
<comment type="caution">
    <text evidence="10">The sequence shown here is derived from an EMBL/GenBank/DDBJ whole genome shotgun (WGS) entry which is preliminary data.</text>
</comment>
<gene>
    <name evidence="10" type="ORF">RCO7_08856</name>
</gene>
<evidence type="ECO:0000256" key="4">
    <source>
        <dbReference type="ARBA" id="ARBA00022880"/>
    </source>
</evidence>
<keyword evidence="3 7" id="KW-0227">DNA damage</keyword>
<evidence type="ECO:0000256" key="7">
    <source>
        <dbReference type="RuleBase" id="RU366049"/>
    </source>
</evidence>
<keyword evidence="11" id="KW-1185">Reference proteome</keyword>
<dbReference type="InterPro" id="IPR012923">
    <property type="entry name" value="Csm3"/>
</dbReference>
<feature type="domain" description="Chromosome segregation in meiosis protein 3" evidence="9">
    <location>
        <begin position="81"/>
        <end position="163"/>
    </location>
</feature>
<dbReference type="GO" id="GO:0006974">
    <property type="term" value="P:DNA damage response"/>
    <property type="evidence" value="ECO:0007669"/>
    <property type="project" value="UniProtKB-KW"/>
</dbReference>
<dbReference type="FunCoup" id="A0A1E1KJ65">
    <property type="interactions" value="227"/>
</dbReference>
<feature type="region of interest" description="Disordered" evidence="8">
    <location>
        <begin position="168"/>
        <end position="254"/>
    </location>
</feature>
<evidence type="ECO:0000256" key="1">
    <source>
        <dbReference type="ARBA" id="ARBA00004123"/>
    </source>
</evidence>
<evidence type="ECO:0000256" key="5">
    <source>
        <dbReference type="ARBA" id="ARBA00023242"/>
    </source>
</evidence>
<dbReference type="STRING" id="914237.A0A1E1KJ65"/>
<sequence>MSHANDRPLPTDGPTAGGDEFDDLFNYDADINDPFSDNYVVPGAKERQREKDAETKAKGGANLGIDEEVEVTRKPRAPRVKLDENRLLSANGIPKLRNRAKSRLKLKGKGHEYSDASKLLSFYQIWLDDLFPKARFLDALAMVEKMGHKKRVQMMRMDWINEGKPQIVNEEDTVDDPAPANENDGQEKTAPRIAPIFEDASAERPKTPSADDNTGADVDMEDEDLYGATPRAVRQKPVEETVSQTDSLFGGTGASIFGPAKRAVDDFGPDEDELDALLAEEETVAVSRPVSKAPPQDEIDDDEMEAMNDMDMDGMW</sequence>
<dbReference type="PANTHER" id="PTHR13220">
    <property type="entry name" value="TIMELESS INTERACTING-RELATED"/>
    <property type="match status" value="1"/>
</dbReference>
<dbReference type="GO" id="GO:0031297">
    <property type="term" value="P:replication fork processing"/>
    <property type="evidence" value="ECO:0007669"/>
    <property type="project" value="UniProtKB-UniRule"/>
</dbReference>
<feature type="region of interest" description="Disordered" evidence="8">
    <location>
        <begin position="42"/>
        <end position="66"/>
    </location>
</feature>
<dbReference type="GO" id="GO:0031298">
    <property type="term" value="C:replication fork protection complex"/>
    <property type="evidence" value="ECO:0007669"/>
    <property type="project" value="TreeGrafter"/>
</dbReference>
<comment type="similarity">
    <text evidence="2 7">Belongs to the CSM3 family.</text>
</comment>
<keyword evidence="5 7" id="KW-0539">Nucleus</keyword>
<dbReference type="EMBL" id="FJUW01000014">
    <property type="protein sequence ID" value="CZS98088.1"/>
    <property type="molecule type" value="Genomic_DNA"/>
</dbReference>
<evidence type="ECO:0000256" key="2">
    <source>
        <dbReference type="ARBA" id="ARBA00006075"/>
    </source>
</evidence>
<feature type="region of interest" description="Disordered" evidence="8">
    <location>
        <begin position="285"/>
        <end position="316"/>
    </location>
</feature>
<comment type="subcellular location">
    <subcellularLocation>
        <location evidence="1 7">Nucleus</location>
    </subcellularLocation>
</comment>